<reference evidence="1 2" key="1">
    <citation type="submission" date="2024-12" db="EMBL/GenBank/DDBJ databases">
        <title>C001-4G Acinetobacter sp. assembled genome.</title>
        <authorList>
            <person name="D'Arcy K."/>
            <person name="Kingdon A.D.H."/>
            <person name="Breen A."/>
            <person name="Mckeown C."/>
            <person name="Allman E."/>
            <person name="Sharma P."/>
            <person name="Mcleman A."/>
            <person name="Roberts A.P."/>
        </authorList>
    </citation>
    <scope>NUCLEOTIDE SEQUENCE [LARGE SCALE GENOMIC DNA]</scope>
    <source>
        <strain evidence="1 2">C1-4G</strain>
    </source>
</reference>
<name>A0ABW9JV29_9GAMM</name>
<dbReference type="Proteomes" id="UP001632339">
    <property type="component" value="Unassembled WGS sequence"/>
</dbReference>
<accession>A0ABW9JV29</accession>
<proteinExistence type="predicted"/>
<comment type="caution">
    <text evidence="1">The sequence shown here is derived from an EMBL/GenBank/DDBJ whole genome shotgun (WGS) entry which is preliminary data.</text>
</comment>
<evidence type="ECO:0000313" key="1">
    <source>
        <dbReference type="EMBL" id="MFN0298345.1"/>
    </source>
</evidence>
<sequence>MIILQVSNFASVAVIVINCILFTTKNIPPYPAQDWANMLIAEKHKNTTDIIITLCITEG</sequence>
<protein>
    <submittedName>
        <fullName evidence="1">Uncharacterized protein</fullName>
    </submittedName>
</protein>
<gene>
    <name evidence="1" type="ORF">ACKVE0_12535</name>
</gene>
<dbReference type="RefSeq" id="WP_193894321.1">
    <property type="nucleotide sequence ID" value="NZ_JADEZY010000091.1"/>
</dbReference>
<organism evidence="1 2">
    <name type="scientific">Acinetobacter albensis</name>
    <dbReference type="NCBI Taxonomy" id="1673609"/>
    <lineage>
        <taxon>Bacteria</taxon>
        <taxon>Pseudomonadati</taxon>
        <taxon>Pseudomonadota</taxon>
        <taxon>Gammaproteobacteria</taxon>
        <taxon>Moraxellales</taxon>
        <taxon>Moraxellaceae</taxon>
        <taxon>Acinetobacter</taxon>
    </lineage>
</organism>
<dbReference type="EMBL" id="JBJXCW010000014">
    <property type="protein sequence ID" value="MFN0298345.1"/>
    <property type="molecule type" value="Genomic_DNA"/>
</dbReference>
<evidence type="ECO:0000313" key="2">
    <source>
        <dbReference type="Proteomes" id="UP001632339"/>
    </source>
</evidence>
<keyword evidence="2" id="KW-1185">Reference proteome</keyword>